<dbReference type="InterPro" id="IPR054611">
    <property type="entry name" value="NCAB"/>
</dbReference>
<organism evidence="7 8">
    <name type="scientific">Brunnivagina elsteri CCALA 953</name>
    <dbReference type="NCBI Taxonomy" id="987040"/>
    <lineage>
        <taxon>Bacteria</taxon>
        <taxon>Bacillati</taxon>
        <taxon>Cyanobacteriota</taxon>
        <taxon>Cyanophyceae</taxon>
        <taxon>Nostocales</taxon>
        <taxon>Calotrichaceae</taxon>
        <taxon>Brunnivagina</taxon>
    </lineage>
</organism>
<dbReference type="InterPro" id="IPR003593">
    <property type="entry name" value="AAA+_ATPase"/>
</dbReference>
<dbReference type="GO" id="GO:0016829">
    <property type="term" value="F:lyase activity"/>
    <property type="evidence" value="ECO:0007669"/>
    <property type="project" value="UniProtKB-KW"/>
</dbReference>
<dbReference type="InterPro" id="IPR001387">
    <property type="entry name" value="Cro/C1-type_HTH"/>
</dbReference>
<dbReference type="Pfam" id="PF22730">
    <property type="entry name" value="NCC-H"/>
    <property type="match status" value="1"/>
</dbReference>
<dbReference type="Gene3D" id="1.10.260.40">
    <property type="entry name" value="lambda repressor-like DNA-binding domains"/>
    <property type="match status" value="1"/>
</dbReference>
<dbReference type="Pfam" id="PF22724">
    <property type="entry name" value="NCAB1"/>
    <property type="match status" value="1"/>
</dbReference>
<gene>
    <name evidence="7" type="ORF">CK510_14085</name>
</gene>
<evidence type="ECO:0000313" key="7">
    <source>
        <dbReference type="EMBL" id="PAX53420.1"/>
    </source>
</evidence>
<feature type="domain" description="HTH cro/C1-type" evidence="6">
    <location>
        <begin position="19"/>
        <end position="72"/>
    </location>
</feature>
<evidence type="ECO:0000256" key="2">
    <source>
        <dbReference type="ARBA" id="ARBA00022549"/>
    </source>
</evidence>
<evidence type="ECO:0000259" key="5">
    <source>
        <dbReference type="PROSITE" id="PS50837"/>
    </source>
</evidence>
<evidence type="ECO:0000256" key="3">
    <source>
        <dbReference type="ARBA" id="ARBA00022738"/>
    </source>
</evidence>
<sequence length="1122" mass="129450">MSNQRKRGFAATKQGLILIEQKKQEKHYTIEKLEEKSGISSDRIKALSRGERLEKKSIEAIARALELQPTDIVDASEWFPQAKTVLNKPNEIDWYLVCQKRLEKQQETQRLRHQATSMGFEVNIDIPLGLVERKEQQRWIGKESSRNYEPPKEVITQIYKNEEFLQQVIGKQTSGKNKHIAIIGEPGAGKTTLLSKIADFIQSKTQNLAIYVSLASLGNLTLQDYLLKKWLPEAMGLFNPEINDTSVYEGELIKRFRKSDVWLLLDAVDEMGENSPVSALTKLEKELKEDWLIEVRVVLTCRLNVWDININRPLTGFDTYKTQEFKPEEIDKFITDWFTHAEKTGLGEILQAKLKESRHERIYQLVQNPLRLSLLCQIFYRDENGELPETKAGLYQRYVRYFYEWKPKNIPVELIESDDLKGELHQALGKLALTGIDSNYRFQLPRSLCREHMDEKLFKLACDVGWLVLAGRTEIDEEIFVFWHQNFQEYFAALAIDDWYYFLNHVPDNPDEGTYRIFEPQWKEVILLWMGREGDNLSKRQQKEYINALISFDDELENIYLYRVYYLALLSSYECKNDDKIDKIIKYFIDVFFNSKLHSEIENIVTTTLININKIIIEKLNSILENSMENKQLCKYKICNLAVLIGKIDKGNLKAVKILSQILLQADPNDIGIIQYACNSLGEIGKGSDIALKAMAYIISNSPPYISLSAWYNIGKVNKDSTVFILNQLIRDSSTEEESQCYASILAHVDPEGSWEVFWILNKMLQSQDYDTLESAFMTLNAIHYINLEAIEASNIINSVINIIETYDDDSIIGMAAIFLGKIAIDGENIISSLTKILNTSNDNITRCDAANSLYNIGFSSPIIVNTLYEILQQYGDDLCKCEAARILNRIDSINSEATTFLIELVCNTQNQHILVEAVEALKETTPFSLYSTVVNRLNKYLYKQYDCRTDACYDILLHCAQSMNYPDFYRAWHSENYSMTTLEQQFINITFQLQSTNKTYPILINVQTLEDETDTIAISQEICNQIYLTIFPDVEIPEVSNAPQLKRMIPQIKNQLRTKNLALIFNNCQPNQELITFCRKLTDVLHITLITNHEIEAPLRGFPANQPNLLSAIQSWIDEIE</sequence>
<keyword evidence="3" id="KW-0605">Phycobilisome</keyword>
<evidence type="ECO:0000313" key="8">
    <source>
        <dbReference type="Proteomes" id="UP000218238"/>
    </source>
</evidence>
<name>A0A2A2TI61_9CYAN</name>
<dbReference type="PANTHER" id="PTHR46844:SF1">
    <property type="entry name" value="SLR5058 PROTEIN"/>
    <property type="match status" value="1"/>
</dbReference>
<dbReference type="RefSeq" id="WP_095722298.1">
    <property type="nucleotide sequence ID" value="NZ_NTFS01000143.1"/>
</dbReference>
<dbReference type="GO" id="GO:0003677">
    <property type="term" value="F:DNA binding"/>
    <property type="evidence" value="ECO:0007669"/>
    <property type="project" value="InterPro"/>
</dbReference>
<dbReference type="AlphaFoldDB" id="A0A2A2TI61"/>
<dbReference type="Gene3D" id="3.40.50.300">
    <property type="entry name" value="P-loop containing nucleotide triphosphate hydrolases"/>
    <property type="match status" value="1"/>
</dbReference>
<keyword evidence="4" id="KW-0456">Lyase</keyword>
<dbReference type="InterPro" id="IPR007111">
    <property type="entry name" value="NACHT_NTPase"/>
</dbReference>
<dbReference type="Pfam" id="PF13443">
    <property type="entry name" value="HTH_26"/>
    <property type="match status" value="1"/>
</dbReference>
<reference evidence="7 8" key="1">
    <citation type="submission" date="2017-08" db="EMBL/GenBank/DDBJ databases">
        <title>Draft genome sequence of filamentous cyanobacterium Calothrix elsteri CCALA 953.</title>
        <authorList>
            <person name="Gagunashvili A.N."/>
            <person name="Elster J."/>
            <person name="Andresson O.S."/>
        </authorList>
    </citation>
    <scope>NUCLEOTIDE SEQUENCE [LARGE SCALE GENOMIC DNA]</scope>
    <source>
        <strain evidence="7 8">CCALA 953</strain>
    </source>
</reference>
<evidence type="ECO:0008006" key="9">
    <source>
        <dbReference type="Google" id="ProtNLM"/>
    </source>
</evidence>
<dbReference type="PROSITE" id="PS50943">
    <property type="entry name" value="HTH_CROC1"/>
    <property type="match status" value="1"/>
</dbReference>
<dbReference type="InterPro" id="IPR027417">
    <property type="entry name" value="P-loop_NTPase"/>
</dbReference>
<dbReference type="PANTHER" id="PTHR46844">
    <property type="entry name" value="SLR5058 PROTEIN"/>
    <property type="match status" value="1"/>
</dbReference>
<protein>
    <recommendedName>
        <fullName evidence="9">NACHT domain-containing protein</fullName>
    </recommendedName>
</protein>
<dbReference type="PROSITE" id="PS50837">
    <property type="entry name" value="NACHT"/>
    <property type="match status" value="1"/>
</dbReference>
<dbReference type="InterPro" id="IPR011989">
    <property type="entry name" value="ARM-like"/>
</dbReference>
<comment type="caution">
    <text evidence="7">The sequence shown here is derived from an EMBL/GenBank/DDBJ whole genome shotgun (WGS) entry which is preliminary data.</text>
</comment>
<dbReference type="InterPro" id="IPR016024">
    <property type="entry name" value="ARM-type_fold"/>
</dbReference>
<comment type="similarity">
    <text evidence="1">Belongs to the CpcE/RpcE/PecE family.</text>
</comment>
<dbReference type="SUPFAM" id="SSF48371">
    <property type="entry name" value="ARM repeat"/>
    <property type="match status" value="1"/>
</dbReference>
<keyword evidence="8" id="KW-1185">Reference proteome</keyword>
<dbReference type="OrthoDB" id="134770at2"/>
<dbReference type="InterPro" id="IPR054570">
    <property type="entry name" value="NCC-H_dom"/>
</dbReference>
<dbReference type="Pfam" id="PF05729">
    <property type="entry name" value="NACHT"/>
    <property type="match status" value="1"/>
</dbReference>
<evidence type="ECO:0000256" key="4">
    <source>
        <dbReference type="ARBA" id="ARBA00023239"/>
    </source>
</evidence>
<evidence type="ECO:0000259" key="6">
    <source>
        <dbReference type="PROSITE" id="PS50943"/>
    </source>
</evidence>
<dbReference type="SMART" id="SM00382">
    <property type="entry name" value="AAA"/>
    <property type="match status" value="1"/>
</dbReference>
<dbReference type="InterPro" id="IPR010982">
    <property type="entry name" value="Lambda_DNA-bd_dom_sf"/>
</dbReference>
<dbReference type="Gene3D" id="1.25.10.10">
    <property type="entry name" value="Leucine-rich Repeat Variant"/>
    <property type="match status" value="1"/>
</dbReference>
<proteinExistence type="inferred from homology"/>
<dbReference type="EMBL" id="NTFS01000143">
    <property type="protein sequence ID" value="PAX53420.1"/>
    <property type="molecule type" value="Genomic_DNA"/>
</dbReference>
<evidence type="ECO:0000256" key="1">
    <source>
        <dbReference type="ARBA" id="ARBA00009299"/>
    </source>
</evidence>
<accession>A0A2A2TI61</accession>
<dbReference type="SUPFAM" id="SSF52540">
    <property type="entry name" value="P-loop containing nucleoside triphosphate hydrolases"/>
    <property type="match status" value="1"/>
</dbReference>
<dbReference type="GO" id="GO:0030089">
    <property type="term" value="C:phycobilisome"/>
    <property type="evidence" value="ECO:0007669"/>
    <property type="project" value="UniProtKB-KW"/>
</dbReference>
<keyword evidence="2" id="KW-0042">Antenna complex</keyword>
<feature type="domain" description="NACHT" evidence="5">
    <location>
        <begin position="178"/>
        <end position="302"/>
    </location>
</feature>
<dbReference type="Proteomes" id="UP000218238">
    <property type="component" value="Unassembled WGS sequence"/>
</dbReference>